<dbReference type="EMBL" id="AGXW01000002">
    <property type="protein sequence ID" value="EKJ92407.1"/>
    <property type="molecule type" value="Genomic_DNA"/>
</dbReference>
<name>K5BV86_9BACE</name>
<sequence length="119" mass="13828">MVLIKRAYEQTGRQVVVLIDEYDAPLLDVVHEKENLGVLRNIMRNFYSPLKACDPYLKYVFLTGITKFSQLSIFSELNNIKNISMDEPYAAICGITEDEMLTQMKEDMEMLACEIEYFL</sequence>
<accession>K5BV86</accession>
<reference evidence="2 3" key="1">
    <citation type="submission" date="2012-02" db="EMBL/GenBank/DDBJ databases">
        <title>The Genome Sequence of Bacteroides finegoldii CL09T03C10.</title>
        <authorList>
            <consortium name="The Broad Institute Genome Sequencing Platform"/>
            <person name="Earl A."/>
            <person name="Ward D."/>
            <person name="Feldgarden M."/>
            <person name="Gevers D."/>
            <person name="Zitomersky N.L."/>
            <person name="Coyne M.J."/>
            <person name="Comstock L.E."/>
            <person name="Young S.K."/>
            <person name="Zeng Q."/>
            <person name="Gargeya S."/>
            <person name="Fitzgerald M."/>
            <person name="Haas B."/>
            <person name="Abouelleil A."/>
            <person name="Alvarado L."/>
            <person name="Arachchi H.M."/>
            <person name="Berlin A."/>
            <person name="Chapman S.B."/>
            <person name="Gearin G."/>
            <person name="Goldberg J."/>
            <person name="Griggs A."/>
            <person name="Gujja S."/>
            <person name="Hansen M."/>
            <person name="Heiman D."/>
            <person name="Howarth C."/>
            <person name="Larimer J."/>
            <person name="Lui A."/>
            <person name="MacDonald P.J.P."/>
            <person name="McCowen C."/>
            <person name="Montmayeur A."/>
            <person name="Murphy C."/>
            <person name="Neiman D."/>
            <person name="Pearson M."/>
            <person name="Priest M."/>
            <person name="Roberts A."/>
            <person name="Saif S."/>
            <person name="Shea T."/>
            <person name="Sisk P."/>
            <person name="Stolte C."/>
            <person name="Sykes S."/>
            <person name="Wortman J."/>
            <person name="Nusbaum C."/>
            <person name="Birren B."/>
        </authorList>
    </citation>
    <scope>NUCLEOTIDE SEQUENCE [LARGE SCALE GENOMIC DNA]</scope>
    <source>
        <strain evidence="2 3">CL09T03C10</strain>
    </source>
</reference>
<protein>
    <recommendedName>
        <fullName evidence="1">AAA-ATPase-like domain-containing protein</fullName>
    </recommendedName>
</protein>
<gene>
    <name evidence="2" type="ORF">HMPREF1057_01242</name>
</gene>
<proteinExistence type="predicted"/>
<dbReference type="AlphaFoldDB" id="K5BV86"/>
<dbReference type="Pfam" id="PF09820">
    <property type="entry name" value="AAA-ATPase_like"/>
    <property type="match status" value="1"/>
</dbReference>
<evidence type="ECO:0000313" key="3">
    <source>
        <dbReference type="Proteomes" id="UP000007995"/>
    </source>
</evidence>
<dbReference type="HOGENOM" id="CLU_2056616_0_0_10"/>
<comment type="caution">
    <text evidence="2">The sequence shown here is derived from an EMBL/GenBank/DDBJ whole genome shotgun (WGS) entry which is preliminary data.</text>
</comment>
<dbReference type="InterPro" id="IPR018631">
    <property type="entry name" value="AAA-ATPase-like_dom"/>
</dbReference>
<dbReference type="PANTHER" id="PTHR34825">
    <property type="entry name" value="CONSERVED PROTEIN, WITH A WEAK D-GALACTARATE DEHYDRATASE/ALTRONATE HYDROLASE DOMAIN"/>
    <property type="match status" value="1"/>
</dbReference>
<evidence type="ECO:0000313" key="2">
    <source>
        <dbReference type="EMBL" id="EKJ92407.1"/>
    </source>
</evidence>
<evidence type="ECO:0000259" key="1">
    <source>
        <dbReference type="Pfam" id="PF09820"/>
    </source>
</evidence>
<organism evidence="2 3">
    <name type="scientific">Bacteroides finegoldii CL09T03C10</name>
    <dbReference type="NCBI Taxonomy" id="997888"/>
    <lineage>
        <taxon>Bacteria</taxon>
        <taxon>Pseudomonadati</taxon>
        <taxon>Bacteroidota</taxon>
        <taxon>Bacteroidia</taxon>
        <taxon>Bacteroidales</taxon>
        <taxon>Bacteroidaceae</taxon>
        <taxon>Bacteroides</taxon>
    </lineage>
</organism>
<feature type="domain" description="AAA-ATPase-like" evidence="1">
    <location>
        <begin position="3"/>
        <end position="74"/>
    </location>
</feature>
<dbReference type="Proteomes" id="UP000007995">
    <property type="component" value="Unassembled WGS sequence"/>
</dbReference>
<dbReference type="PANTHER" id="PTHR34825:SF1">
    <property type="entry name" value="AAA-ATPASE-LIKE DOMAIN-CONTAINING PROTEIN"/>
    <property type="match status" value="1"/>
</dbReference>